<sequence length="444" mass="47799">MRQALVAAAELYSNAAGTPSTGAQGFALLDWLGLSDLSDAADREDLARLLRFAAKLDHLFELRSPTAPGLCCFGAVASTSEYGAVVSATASVSGVGQDRATAFRACVAEAAEFVCQFESGEETRASSPGIRREGPDGSWHAATEAYAWNGLTGGRELDASDWVWAERVTDGRWCRLPGILTFRRGRGRDANGLSYAMGVGVAAGRNAQEAACHAILEWVERDAVALWWRGGRSPAAVPMEIFDGTGLAGRLGQYRDGLVERRTWFLDLTTDLDIPVAAALSVGRDGQGFAYGFAAATNLADACRNALDELLQIELADHLVAAKQRERGNEGLNETDRKHLERFSKIGSDWPGLQAAKMGTAECRRNEDSRDAKEVLAYLAQRLEAHGHPVHLVDLTREDIAVPVIRAIVDGLQPDPSELVLPRLETQRQASGLARIPGDAIALY</sequence>
<proteinExistence type="predicted"/>
<name>A0A839AHD5_9HYPH</name>
<dbReference type="PANTHER" id="PTHR37809">
    <property type="entry name" value="RIBOSOMAL PROTEIN S12 METHYLTHIOTRANSFERASE ACCESSORY FACTOR YCAO"/>
    <property type="match status" value="1"/>
</dbReference>
<dbReference type="Proteomes" id="UP000541109">
    <property type="component" value="Unassembled WGS sequence"/>
</dbReference>
<dbReference type="AlphaFoldDB" id="A0A839AHD5"/>
<accession>A0A839AHD5</accession>
<dbReference type="PANTHER" id="PTHR37809:SF1">
    <property type="entry name" value="RIBOSOMAL PROTEIN S12 METHYLTHIOTRANSFERASE ACCESSORY FACTOR YCAO"/>
    <property type="match status" value="1"/>
</dbReference>
<dbReference type="EMBL" id="JACFXV010000065">
    <property type="protein sequence ID" value="MBA5779113.1"/>
    <property type="molecule type" value="Genomic_DNA"/>
</dbReference>
<reference evidence="2 3" key="1">
    <citation type="submission" date="2020-07" db="EMBL/GenBank/DDBJ databases">
        <title>Stappia sp., F7233, whole genome shotgun sequencing project.</title>
        <authorList>
            <person name="Jiang S."/>
            <person name="Liu Z.W."/>
            <person name="Du Z.J."/>
        </authorList>
    </citation>
    <scope>NUCLEOTIDE SEQUENCE [LARGE SCALE GENOMIC DNA]</scope>
    <source>
        <strain evidence="2 3">F7233</strain>
    </source>
</reference>
<gene>
    <name evidence="2" type="ORF">H2509_18440</name>
</gene>
<dbReference type="RefSeq" id="WP_209002054.1">
    <property type="nucleotide sequence ID" value="NZ_JACFXV010000065.1"/>
</dbReference>
<feature type="domain" description="YcaO" evidence="1">
    <location>
        <begin position="94"/>
        <end position="444"/>
    </location>
</feature>
<evidence type="ECO:0000259" key="1">
    <source>
        <dbReference type="PROSITE" id="PS51664"/>
    </source>
</evidence>
<organism evidence="2 3">
    <name type="scientific">Stappia albiluteola</name>
    <dbReference type="NCBI Taxonomy" id="2758565"/>
    <lineage>
        <taxon>Bacteria</taxon>
        <taxon>Pseudomonadati</taxon>
        <taxon>Pseudomonadota</taxon>
        <taxon>Alphaproteobacteria</taxon>
        <taxon>Hyphomicrobiales</taxon>
        <taxon>Stappiaceae</taxon>
        <taxon>Stappia</taxon>
    </lineage>
</organism>
<dbReference type="PROSITE" id="PS51664">
    <property type="entry name" value="YCAO"/>
    <property type="match status" value="1"/>
</dbReference>
<evidence type="ECO:0000313" key="2">
    <source>
        <dbReference type="EMBL" id="MBA5779113.1"/>
    </source>
</evidence>
<evidence type="ECO:0000313" key="3">
    <source>
        <dbReference type="Proteomes" id="UP000541109"/>
    </source>
</evidence>
<keyword evidence="3" id="KW-1185">Reference proteome</keyword>
<dbReference type="Pfam" id="PF02624">
    <property type="entry name" value="YcaO"/>
    <property type="match status" value="1"/>
</dbReference>
<dbReference type="Gene3D" id="3.30.1330.230">
    <property type="match status" value="2"/>
</dbReference>
<protein>
    <submittedName>
        <fullName evidence="2">YcaO-like family protein</fullName>
    </submittedName>
</protein>
<dbReference type="InterPro" id="IPR003776">
    <property type="entry name" value="YcaO-like_dom"/>
</dbReference>
<comment type="caution">
    <text evidence="2">The sequence shown here is derived from an EMBL/GenBank/DDBJ whole genome shotgun (WGS) entry which is preliminary data.</text>
</comment>